<reference evidence="3" key="1">
    <citation type="journal article" date="2023" name="Science">
        <title>Genome structures resolve the early diversification of teleost fishes.</title>
        <authorList>
            <person name="Parey E."/>
            <person name="Louis A."/>
            <person name="Montfort J."/>
            <person name="Bouchez O."/>
            <person name="Roques C."/>
            <person name="Iampietro C."/>
            <person name="Lluch J."/>
            <person name="Castinel A."/>
            <person name="Donnadieu C."/>
            <person name="Desvignes T."/>
            <person name="Floi Bucao C."/>
            <person name="Jouanno E."/>
            <person name="Wen M."/>
            <person name="Mejri S."/>
            <person name="Dirks R."/>
            <person name="Jansen H."/>
            <person name="Henkel C."/>
            <person name="Chen W.J."/>
            <person name="Zahm M."/>
            <person name="Cabau C."/>
            <person name="Klopp C."/>
            <person name="Thompson A.W."/>
            <person name="Robinson-Rechavi M."/>
            <person name="Braasch I."/>
            <person name="Lecointre G."/>
            <person name="Bobe J."/>
            <person name="Postlethwait J.H."/>
            <person name="Berthelot C."/>
            <person name="Roest Crollius H."/>
            <person name="Guiguen Y."/>
        </authorList>
    </citation>
    <scope>NUCLEOTIDE SEQUENCE</scope>
    <source>
        <strain evidence="3">NC1722</strain>
    </source>
</reference>
<evidence type="ECO:0000259" key="1">
    <source>
        <dbReference type="PROSITE" id="PS50055"/>
    </source>
</evidence>
<feature type="non-terminal residue" evidence="3">
    <location>
        <position position="172"/>
    </location>
</feature>
<accession>A0AAD7R8X8</accession>
<dbReference type="GO" id="GO:0004725">
    <property type="term" value="F:protein tyrosine phosphatase activity"/>
    <property type="evidence" value="ECO:0007669"/>
    <property type="project" value="InterPro"/>
</dbReference>
<feature type="domain" description="Tyrosine-protein phosphatase" evidence="1">
    <location>
        <begin position="1"/>
        <end position="159"/>
    </location>
</feature>
<dbReference type="InterPro" id="IPR000242">
    <property type="entry name" value="PTP_cat"/>
</dbReference>
<dbReference type="PANTHER" id="PTHR45706:SF5">
    <property type="entry name" value="TYROSINE-PROTEIN PHOSPHATASE NON-RECEPTOR TYPE 3"/>
    <property type="match status" value="1"/>
</dbReference>
<feature type="domain" description="Tyrosine specific protein phosphatases" evidence="2">
    <location>
        <begin position="77"/>
        <end position="150"/>
    </location>
</feature>
<gene>
    <name evidence="3" type="ORF">AAFF_G00302670</name>
</gene>
<dbReference type="PANTHER" id="PTHR45706">
    <property type="entry name" value="TYROSINE-PROTEIN PHOSPHATASE"/>
    <property type="match status" value="1"/>
</dbReference>
<dbReference type="PROSITE" id="PS00383">
    <property type="entry name" value="TYR_PHOSPHATASE_1"/>
    <property type="match status" value="1"/>
</dbReference>
<dbReference type="SMART" id="SM00404">
    <property type="entry name" value="PTPc_motif"/>
    <property type="match status" value="1"/>
</dbReference>
<dbReference type="SUPFAM" id="SSF52799">
    <property type="entry name" value="(Phosphotyrosine protein) phosphatases II"/>
    <property type="match status" value="1"/>
</dbReference>
<proteinExistence type="predicted"/>
<evidence type="ECO:0000313" key="3">
    <source>
        <dbReference type="EMBL" id="KAJ8371760.1"/>
    </source>
</evidence>
<protein>
    <submittedName>
        <fullName evidence="3">Uncharacterized protein</fullName>
    </submittedName>
</protein>
<evidence type="ECO:0000259" key="2">
    <source>
        <dbReference type="PROSITE" id="PS50056"/>
    </source>
</evidence>
<dbReference type="SMART" id="SM00194">
    <property type="entry name" value="PTPc"/>
    <property type="match status" value="1"/>
</dbReference>
<sequence>CNVCVLGFQPKCHQYWPDPPEVRAYGRLQVCCHSEECNLAYVFRQLTLTNTEVGEERSVTHLQYVAWPDHGVPEDPSDFLDFVSFVRNKRSEAEPLIVHCSAGIGRTGVLITMETAMELIEKQQPVYPLGIVRALRDQRAMMVQTASQCRFVCEAILRVYQEREQGPREADS</sequence>
<dbReference type="PROSITE" id="PS50056">
    <property type="entry name" value="TYR_PHOSPHATASE_2"/>
    <property type="match status" value="1"/>
</dbReference>
<dbReference type="GO" id="GO:0005737">
    <property type="term" value="C:cytoplasm"/>
    <property type="evidence" value="ECO:0007669"/>
    <property type="project" value="TreeGrafter"/>
</dbReference>
<name>A0AAD7R8X8_9TELE</name>
<evidence type="ECO:0000313" key="4">
    <source>
        <dbReference type="Proteomes" id="UP001221898"/>
    </source>
</evidence>
<dbReference type="InterPro" id="IPR016130">
    <property type="entry name" value="Tyr_Pase_AS"/>
</dbReference>
<dbReference type="Proteomes" id="UP001221898">
    <property type="component" value="Unassembled WGS sequence"/>
</dbReference>
<dbReference type="PRINTS" id="PR00700">
    <property type="entry name" value="PRTYPHPHTASE"/>
</dbReference>
<dbReference type="Gene3D" id="3.90.190.10">
    <property type="entry name" value="Protein tyrosine phosphatase superfamily"/>
    <property type="match status" value="1"/>
</dbReference>
<dbReference type="AlphaFoldDB" id="A0AAD7R8X8"/>
<keyword evidence="4" id="KW-1185">Reference proteome</keyword>
<comment type="caution">
    <text evidence="3">The sequence shown here is derived from an EMBL/GenBank/DDBJ whole genome shotgun (WGS) entry which is preliminary data.</text>
</comment>
<dbReference type="InterPro" id="IPR003595">
    <property type="entry name" value="Tyr_Pase_cat"/>
</dbReference>
<dbReference type="PROSITE" id="PS50055">
    <property type="entry name" value="TYR_PHOSPHATASE_PTP"/>
    <property type="match status" value="1"/>
</dbReference>
<dbReference type="GO" id="GO:0009898">
    <property type="term" value="C:cytoplasmic side of plasma membrane"/>
    <property type="evidence" value="ECO:0007669"/>
    <property type="project" value="TreeGrafter"/>
</dbReference>
<dbReference type="EMBL" id="JAINUG010000433">
    <property type="protein sequence ID" value="KAJ8371760.1"/>
    <property type="molecule type" value="Genomic_DNA"/>
</dbReference>
<organism evidence="3 4">
    <name type="scientific">Aldrovandia affinis</name>
    <dbReference type="NCBI Taxonomy" id="143900"/>
    <lineage>
        <taxon>Eukaryota</taxon>
        <taxon>Metazoa</taxon>
        <taxon>Chordata</taxon>
        <taxon>Craniata</taxon>
        <taxon>Vertebrata</taxon>
        <taxon>Euteleostomi</taxon>
        <taxon>Actinopterygii</taxon>
        <taxon>Neopterygii</taxon>
        <taxon>Teleostei</taxon>
        <taxon>Notacanthiformes</taxon>
        <taxon>Halosauridae</taxon>
        <taxon>Aldrovandia</taxon>
    </lineage>
</organism>
<dbReference type="InterPro" id="IPR000387">
    <property type="entry name" value="Tyr_Pase_dom"/>
</dbReference>
<dbReference type="InterPro" id="IPR029021">
    <property type="entry name" value="Prot-tyrosine_phosphatase-like"/>
</dbReference>
<dbReference type="Pfam" id="PF00102">
    <property type="entry name" value="Y_phosphatase"/>
    <property type="match status" value="1"/>
</dbReference>